<protein>
    <submittedName>
        <fullName evidence="1">Uncharacterized protein</fullName>
    </submittedName>
</protein>
<accession>A0A0B0PLN9</accession>
<gene>
    <name evidence="1" type="ORF">F383_14178</name>
</gene>
<dbReference type="Proteomes" id="UP000032142">
    <property type="component" value="Unassembled WGS sequence"/>
</dbReference>
<reference evidence="2" key="1">
    <citation type="submission" date="2014-09" db="EMBL/GenBank/DDBJ databases">
        <authorList>
            <person name="Mudge J."/>
            <person name="Ramaraj T."/>
            <person name="Lindquist I.E."/>
            <person name="Bharti A.K."/>
            <person name="Sundararajan A."/>
            <person name="Cameron C.T."/>
            <person name="Woodward J.E."/>
            <person name="May G.D."/>
            <person name="Brubaker C."/>
            <person name="Broadhvest J."/>
            <person name="Wilkins T.A."/>
        </authorList>
    </citation>
    <scope>NUCLEOTIDE SEQUENCE</scope>
    <source>
        <strain evidence="2">cv. AKA8401</strain>
    </source>
</reference>
<keyword evidence="2" id="KW-1185">Reference proteome</keyword>
<organism evidence="1 2">
    <name type="scientific">Gossypium arboreum</name>
    <name type="common">Tree cotton</name>
    <name type="synonym">Gossypium nanking</name>
    <dbReference type="NCBI Taxonomy" id="29729"/>
    <lineage>
        <taxon>Eukaryota</taxon>
        <taxon>Viridiplantae</taxon>
        <taxon>Streptophyta</taxon>
        <taxon>Embryophyta</taxon>
        <taxon>Tracheophyta</taxon>
        <taxon>Spermatophyta</taxon>
        <taxon>Magnoliopsida</taxon>
        <taxon>eudicotyledons</taxon>
        <taxon>Gunneridae</taxon>
        <taxon>Pentapetalae</taxon>
        <taxon>rosids</taxon>
        <taxon>malvids</taxon>
        <taxon>Malvales</taxon>
        <taxon>Malvaceae</taxon>
        <taxon>Malvoideae</taxon>
        <taxon>Gossypium</taxon>
    </lineage>
</organism>
<sequence length="32" mass="3651">MTLSSKGKKKSKNKFHATSTQVLLKKEIEMKT</sequence>
<name>A0A0B0PLN9_GOSAR</name>
<dbReference type="EMBL" id="KN440843">
    <property type="protein sequence ID" value="KHG27368.1"/>
    <property type="molecule type" value="Genomic_DNA"/>
</dbReference>
<evidence type="ECO:0000313" key="2">
    <source>
        <dbReference type="Proteomes" id="UP000032142"/>
    </source>
</evidence>
<dbReference type="AlphaFoldDB" id="A0A0B0PLN9"/>
<evidence type="ECO:0000313" key="1">
    <source>
        <dbReference type="EMBL" id="KHG27368.1"/>
    </source>
</evidence>
<proteinExistence type="predicted"/>